<keyword evidence="3" id="KW-1185">Reference proteome</keyword>
<proteinExistence type="predicted"/>
<evidence type="ECO:0000313" key="2">
    <source>
        <dbReference type="EMBL" id="CAK0804726.1"/>
    </source>
</evidence>
<name>A0ABN9QFI3_9DINO</name>
<dbReference type="Proteomes" id="UP001189429">
    <property type="component" value="Unassembled WGS sequence"/>
</dbReference>
<dbReference type="EMBL" id="CAUYUJ010003304">
    <property type="protein sequence ID" value="CAK0804726.1"/>
    <property type="molecule type" value="Genomic_DNA"/>
</dbReference>
<evidence type="ECO:0000313" key="3">
    <source>
        <dbReference type="Proteomes" id="UP001189429"/>
    </source>
</evidence>
<feature type="region of interest" description="Disordered" evidence="1">
    <location>
        <begin position="87"/>
        <end position="121"/>
    </location>
</feature>
<evidence type="ECO:0000256" key="1">
    <source>
        <dbReference type="SAM" id="MobiDB-lite"/>
    </source>
</evidence>
<gene>
    <name evidence="2" type="ORF">PCOR1329_LOCUS11433</name>
</gene>
<accession>A0ABN9QFI3</accession>
<comment type="caution">
    <text evidence="2">The sequence shown here is derived from an EMBL/GenBank/DDBJ whole genome shotgun (WGS) entry which is preliminary data.</text>
</comment>
<feature type="non-terminal residue" evidence="2">
    <location>
        <position position="1"/>
    </location>
</feature>
<organism evidence="2 3">
    <name type="scientific">Prorocentrum cordatum</name>
    <dbReference type="NCBI Taxonomy" id="2364126"/>
    <lineage>
        <taxon>Eukaryota</taxon>
        <taxon>Sar</taxon>
        <taxon>Alveolata</taxon>
        <taxon>Dinophyceae</taxon>
        <taxon>Prorocentrales</taxon>
        <taxon>Prorocentraceae</taxon>
        <taxon>Prorocentrum</taxon>
    </lineage>
</organism>
<reference evidence="2" key="1">
    <citation type="submission" date="2023-10" db="EMBL/GenBank/DDBJ databases">
        <authorList>
            <person name="Chen Y."/>
            <person name="Shah S."/>
            <person name="Dougan E. K."/>
            <person name="Thang M."/>
            <person name="Chan C."/>
        </authorList>
    </citation>
    <scope>NUCLEOTIDE SEQUENCE [LARGE SCALE GENOMIC DNA]</scope>
</reference>
<protein>
    <submittedName>
        <fullName evidence="2">Uncharacterized protein</fullName>
    </submittedName>
</protein>
<sequence>ALDAQRAEHARELAAAHGRLEEAAVDADRAGAREAREAREALRRTEELHAARETALRREGEEARGNLRDAQRLMALLWRREGAGGLALGGPAAGREAPPAAPRPPRWSARKLRTSATTGAL</sequence>